<proteinExistence type="predicted"/>
<accession>A0A819ZFJ3</accession>
<gene>
    <name evidence="2" type="ORF">OXD698_LOCUS39287</name>
</gene>
<reference evidence="2" key="1">
    <citation type="submission" date="2021-02" db="EMBL/GenBank/DDBJ databases">
        <authorList>
            <person name="Nowell W R."/>
        </authorList>
    </citation>
    <scope>NUCLEOTIDE SEQUENCE</scope>
</reference>
<feature type="non-terminal residue" evidence="2">
    <location>
        <position position="48"/>
    </location>
</feature>
<evidence type="ECO:0000313" key="2">
    <source>
        <dbReference type="EMBL" id="CAF4173074.1"/>
    </source>
</evidence>
<evidence type="ECO:0000313" key="3">
    <source>
        <dbReference type="Proteomes" id="UP000663844"/>
    </source>
</evidence>
<dbReference type="Proteomes" id="UP000663844">
    <property type="component" value="Unassembled WGS sequence"/>
</dbReference>
<dbReference type="AlphaFoldDB" id="A0A819ZFJ3"/>
<dbReference type="EMBL" id="CAJOAZ010007898">
    <property type="protein sequence ID" value="CAF4173074.1"/>
    <property type="molecule type" value="Genomic_DNA"/>
</dbReference>
<organism evidence="2 3">
    <name type="scientific">Adineta steineri</name>
    <dbReference type="NCBI Taxonomy" id="433720"/>
    <lineage>
        <taxon>Eukaryota</taxon>
        <taxon>Metazoa</taxon>
        <taxon>Spiralia</taxon>
        <taxon>Gnathifera</taxon>
        <taxon>Rotifera</taxon>
        <taxon>Eurotatoria</taxon>
        <taxon>Bdelloidea</taxon>
        <taxon>Adinetida</taxon>
        <taxon>Adinetidae</taxon>
        <taxon>Adineta</taxon>
    </lineage>
</organism>
<feature type="region of interest" description="Disordered" evidence="1">
    <location>
        <begin position="26"/>
        <end position="48"/>
    </location>
</feature>
<comment type="caution">
    <text evidence="2">The sequence shown here is derived from an EMBL/GenBank/DDBJ whole genome shotgun (WGS) entry which is preliminary data.</text>
</comment>
<sequence length="48" mass="5478">MNICNESMKFSSKDFLYNQCESSNNEQILNTSDSQPSSNDQSINEEII</sequence>
<evidence type="ECO:0000256" key="1">
    <source>
        <dbReference type="SAM" id="MobiDB-lite"/>
    </source>
</evidence>
<name>A0A819ZFJ3_9BILA</name>
<protein>
    <submittedName>
        <fullName evidence="2">Uncharacterized protein</fullName>
    </submittedName>
</protein>